<dbReference type="SUPFAM" id="SSF47616">
    <property type="entry name" value="GST C-terminal domain-like"/>
    <property type="match status" value="3"/>
</dbReference>
<evidence type="ECO:0000259" key="7">
    <source>
        <dbReference type="PROSITE" id="PS50405"/>
    </source>
</evidence>
<feature type="domain" description="GST N-terminal" evidence="6">
    <location>
        <begin position="427"/>
        <end position="509"/>
    </location>
</feature>
<reference evidence="8" key="2">
    <citation type="submission" date="2020-06" db="EMBL/GenBank/DDBJ databases">
        <authorList>
            <person name="Sheffer M."/>
        </authorList>
    </citation>
    <scope>NUCLEOTIDE SEQUENCE</scope>
</reference>
<feature type="domain" description="GST C-terminal" evidence="7">
    <location>
        <begin position="86"/>
        <end position="207"/>
    </location>
</feature>
<dbReference type="SFLD" id="SFLDG01205">
    <property type="entry name" value="AMPS.1"/>
    <property type="match status" value="3"/>
</dbReference>
<dbReference type="Gene3D" id="1.20.1050.130">
    <property type="match status" value="3"/>
</dbReference>
<keyword evidence="9" id="KW-1185">Reference proteome</keyword>
<dbReference type="SFLD" id="SFLDG00363">
    <property type="entry name" value="AMPS_(cytGST):_Alpha-__Mu-__Pi"/>
    <property type="match status" value="3"/>
</dbReference>
<dbReference type="PANTHER" id="PTHR11571">
    <property type="entry name" value="GLUTATHIONE S-TRANSFERASE"/>
    <property type="match status" value="1"/>
</dbReference>
<dbReference type="InterPro" id="IPR036282">
    <property type="entry name" value="Glutathione-S-Trfase_C_sf"/>
</dbReference>
<evidence type="ECO:0000256" key="3">
    <source>
        <dbReference type="ARBA" id="ARBA00012452"/>
    </source>
</evidence>
<comment type="catalytic activity">
    <reaction evidence="5">
        <text>RX + glutathione = an S-substituted glutathione + a halide anion + H(+)</text>
        <dbReference type="Rhea" id="RHEA:16437"/>
        <dbReference type="ChEBI" id="CHEBI:15378"/>
        <dbReference type="ChEBI" id="CHEBI:16042"/>
        <dbReference type="ChEBI" id="CHEBI:17792"/>
        <dbReference type="ChEBI" id="CHEBI:57925"/>
        <dbReference type="ChEBI" id="CHEBI:90779"/>
        <dbReference type="EC" id="2.5.1.18"/>
    </reaction>
</comment>
<dbReference type="InterPro" id="IPR036249">
    <property type="entry name" value="Thioredoxin-like_sf"/>
</dbReference>
<dbReference type="PROSITE" id="PS50404">
    <property type="entry name" value="GST_NTER"/>
    <property type="match status" value="3"/>
</dbReference>
<comment type="caution">
    <text evidence="8">The sequence shown here is derived from an EMBL/GenBank/DDBJ whole genome shotgun (WGS) entry which is preliminary data.</text>
</comment>
<evidence type="ECO:0000256" key="5">
    <source>
        <dbReference type="ARBA" id="ARBA00047960"/>
    </source>
</evidence>
<dbReference type="EC" id="2.5.1.18" evidence="3"/>
<feature type="domain" description="GST C-terminal" evidence="7">
    <location>
        <begin position="511"/>
        <end position="629"/>
    </location>
</feature>
<evidence type="ECO:0000259" key="6">
    <source>
        <dbReference type="PROSITE" id="PS50404"/>
    </source>
</evidence>
<dbReference type="InterPro" id="IPR004046">
    <property type="entry name" value="GST_C"/>
</dbReference>
<proteinExistence type="inferred from homology"/>
<dbReference type="SUPFAM" id="SSF52833">
    <property type="entry name" value="Thioredoxin-like"/>
    <property type="match status" value="3"/>
</dbReference>
<dbReference type="PROSITE" id="PS50405">
    <property type="entry name" value="GST_CTER"/>
    <property type="match status" value="3"/>
</dbReference>
<dbReference type="InterPro" id="IPR050213">
    <property type="entry name" value="GST_superfamily"/>
</dbReference>
<comment type="function">
    <text evidence="1">Conjugation of reduced glutathione to a wide number of exogenous and endogenous hydrophobic electrophiles.</text>
</comment>
<evidence type="ECO:0000256" key="2">
    <source>
        <dbReference type="ARBA" id="ARBA00005861"/>
    </source>
</evidence>
<feature type="domain" description="GST N-terminal" evidence="6">
    <location>
        <begin position="221"/>
        <end position="303"/>
    </location>
</feature>
<name>A0A8T0F2B8_ARGBR</name>
<dbReference type="GO" id="GO:0006749">
    <property type="term" value="P:glutathione metabolic process"/>
    <property type="evidence" value="ECO:0007669"/>
    <property type="project" value="TreeGrafter"/>
</dbReference>
<gene>
    <name evidence="8" type="ORF">HNY73_010854</name>
</gene>
<evidence type="ECO:0000313" key="9">
    <source>
        <dbReference type="Proteomes" id="UP000807504"/>
    </source>
</evidence>
<dbReference type="InterPro" id="IPR040079">
    <property type="entry name" value="Glutathione_S-Trfase"/>
</dbReference>
<feature type="domain" description="GST N-terminal" evidence="6">
    <location>
        <begin position="2"/>
        <end position="84"/>
    </location>
</feature>
<evidence type="ECO:0000256" key="1">
    <source>
        <dbReference type="ARBA" id="ARBA00003701"/>
    </source>
</evidence>
<evidence type="ECO:0000313" key="8">
    <source>
        <dbReference type="EMBL" id="KAF8785294.1"/>
    </source>
</evidence>
<reference evidence="8" key="1">
    <citation type="journal article" date="2020" name="bioRxiv">
        <title>Chromosome-level reference genome of the European wasp spider Argiope bruennichi: a resource for studies on range expansion and evolutionary adaptation.</title>
        <authorList>
            <person name="Sheffer M.M."/>
            <person name="Hoppe A."/>
            <person name="Krehenwinkel H."/>
            <person name="Uhl G."/>
            <person name="Kuss A.W."/>
            <person name="Jensen L."/>
            <person name="Jensen C."/>
            <person name="Gillespie R.G."/>
            <person name="Hoff K.J."/>
            <person name="Prost S."/>
        </authorList>
    </citation>
    <scope>NUCLEOTIDE SEQUENCE</scope>
</reference>
<dbReference type="Pfam" id="PF14497">
    <property type="entry name" value="GST_C_3"/>
    <property type="match status" value="3"/>
</dbReference>
<dbReference type="InterPro" id="IPR004045">
    <property type="entry name" value="Glutathione_S-Trfase_N"/>
</dbReference>
<accession>A0A8T0F2B8</accession>
<dbReference type="EMBL" id="JABXBU010000030">
    <property type="protein sequence ID" value="KAF8785294.1"/>
    <property type="molecule type" value="Genomic_DNA"/>
</dbReference>
<dbReference type="CDD" id="cd03075">
    <property type="entry name" value="GST_N_Mu"/>
    <property type="match status" value="2"/>
</dbReference>
<keyword evidence="4" id="KW-0808">Transferase</keyword>
<feature type="domain" description="GST C-terminal" evidence="7">
    <location>
        <begin position="305"/>
        <end position="423"/>
    </location>
</feature>
<evidence type="ECO:0000256" key="4">
    <source>
        <dbReference type="ARBA" id="ARBA00022679"/>
    </source>
</evidence>
<sequence>MPKPVVGYWEVRGLAEPIRYLLHYKNVDFEDKRYQLSDREPWEKDKFTLNLDFPNLPYYIDDDVKLTQSVTIMRYLAEKYGLDGKTKAEKLRVSLAEQQVIDFRTSITRLFYDPNFEKLKPEFVKKVPAQLKLVADFLGNRKFLAGDNVTYVDFMAYDALDYYLYLVPNGFADYPALKEYHLRIRNLPELQAYLKSPQYVRWPVVSFHAQFGGKAFSLNMPKPVVGYWDIRGLAEPIRYLLHYKNVDFEDKKYKVADRQSWEKVKFTLNLDFPNLPYYIDDDVKLTQSVTILRYLAEKYGLDGKTKVEKLRVSLAEQQVIDFRTSIARLSYDPNFEKLKPEFVKSVPVQLKLVADFLGSRKFLAGDSLTYADFMAYDAFDFYLYLVPNGLTDYPTLKEYHQRIRNLPELQAYMKSPQYQRWPIFLPEAQFGGYWEVRGLVEPIRYLLHYKNVDFEDKRYSLSDRSEWEKDKFNLNLDFPDLPYYIDDDVRMTQSNAILRYLSGKFGLDGKTEEEKIRVFLAEQQIIDLRDNLSRLTLDENFEELKPEFMARTPFQMKLFADFLGQRTFIAGDTITYVDFMAYEMIDFYHYFIPKFLADFPTLRYYKERIRNLPGILRYINSPVFKRWPIYSKNAKFGTRGPEPKQL</sequence>
<dbReference type="AlphaFoldDB" id="A0A8T0F2B8"/>
<dbReference type="GO" id="GO:0004364">
    <property type="term" value="F:glutathione transferase activity"/>
    <property type="evidence" value="ECO:0007669"/>
    <property type="project" value="UniProtKB-EC"/>
</dbReference>
<comment type="similarity">
    <text evidence="2">Belongs to the GST superfamily. Mu family.</text>
</comment>
<dbReference type="Proteomes" id="UP000807504">
    <property type="component" value="Unassembled WGS sequence"/>
</dbReference>
<dbReference type="InterPro" id="IPR010987">
    <property type="entry name" value="Glutathione-S-Trfase_C-like"/>
</dbReference>
<organism evidence="8 9">
    <name type="scientific">Argiope bruennichi</name>
    <name type="common">Wasp spider</name>
    <name type="synonym">Aranea bruennichi</name>
    <dbReference type="NCBI Taxonomy" id="94029"/>
    <lineage>
        <taxon>Eukaryota</taxon>
        <taxon>Metazoa</taxon>
        <taxon>Ecdysozoa</taxon>
        <taxon>Arthropoda</taxon>
        <taxon>Chelicerata</taxon>
        <taxon>Arachnida</taxon>
        <taxon>Araneae</taxon>
        <taxon>Araneomorphae</taxon>
        <taxon>Entelegynae</taxon>
        <taxon>Araneoidea</taxon>
        <taxon>Araneidae</taxon>
        <taxon>Argiope</taxon>
    </lineage>
</organism>
<protein>
    <recommendedName>
        <fullName evidence="3">glutathione transferase</fullName>
        <ecNumber evidence="3">2.5.1.18</ecNumber>
    </recommendedName>
</protein>
<dbReference type="SFLD" id="SFLDS00019">
    <property type="entry name" value="Glutathione_Transferase_(cytos"/>
    <property type="match status" value="3"/>
</dbReference>
<dbReference type="FunFam" id="1.20.1050.10:FF:000003">
    <property type="entry name" value="Glutathione S-transferase 2"/>
    <property type="match status" value="3"/>
</dbReference>
<dbReference type="Pfam" id="PF02798">
    <property type="entry name" value="GST_N"/>
    <property type="match status" value="3"/>
</dbReference>
<dbReference type="PANTHER" id="PTHR11571:SF222">
    <property type="entry name" value="GLUTATHIONE TRANSFERASE"/>
    <property type="match status" value="1"/>
</dbReference>